<evidence type="ECO:0000313" key="1">
    <source>
        <dbReference type="EnsemblMetazoa" id="CLYHEMP002377.1"/>
    </source>
</evidence>
<dbReference type="InterPro" id="IPR016039">
    <property type="entry name" value="Thiolase-like"/>
</dbReference>
<keyword evidence="2" id="KW-1185">Reference proteome</keyword>
<dbReference type="GO" id="GO:0016746">
    <property type="term" value="F:acyltransferase activity"/>
    <property type="evidence" value="ECO:0007669"/>
    <property type="project" value="InterPro"/>
</dbReference>
<protein>
    <recommendedName>
        <fullName evidence="3">Thiolase N-terminal domain-containing protein</fullName>
    </recommendedName>
</protein>
<dbReference type="Gene3D" id="3.40.47.10">
    <property type="match status" value="1"/>
</dbReference>
<dbReference type="SUPFAM" id="SSF53901">
    <property type="entry name" value="Thiolase-like"/>
    <property type="match status" value="1"/>
</dbReference>
<organism evidence="1 2">
    <name type="scientific">Clytia hemisphaerica</name>
    <dbReference type="NCBI Taxonomy" id="252671"/>
    <lineage>
        <taxon>Eukaryota</taxon>
        <taxon>Metazoa</taxon>
        <taxon>Cnidaria</taxon>
        <taxon>Hydrozoa</taxon>
        <taxon>Hydroidolina</taxon>
        <taxon>Leptothecata</taxon>
        <taxon>Obeliida</taxon>
        <taxon>Clytiidae</taxon>
        <taxon>Clytia</taxon>
    </lineage>
</organism>
<sequence length="140" mass="15812">MAAQNGGARRVFVVGVGMTKFEKPGRRDDFDYPDMAKECVTKALEDAGISYTEIQQATVGYCYGESACGQRALYQFGLTGIPIYNLLRIPCTDVWMYSRLRKRSIQLKENDLMLDLANEMATLTNIETTDFLAFISRFHS</sequence>
<accession>A0A7M5UTG5</accession>
<dbReference type="PANTHER" id="PTHR42870:SF1">
    <property type="entry name" value="NON-SPECIFIC LIPID-TRANSFER PROTEIN-LIKE 2"/>
    <property type="match status" value="1"/>
</dbReference>
<evidence type="ECO:0000313" key="2">
    <source>
        <dbReference type="Proteomes" id="UP000594262"/>
    </source>
</evidence>
<dbReference type="Proteomes" id="UP000594262">
    <property type="component" value="Unplaced"/>
</dbReference>
<proteinExistence type="predicted"/>
<dbReference type="PANTHER" id="PTHR42870">
    <property type="entry name" value="ACETYL-COA C-ACETYLTRANSFERASE"/>
    <property type="match status" value="1"/>
</dbReference>
<dbReference type="EnsemblMetazoa" id="CLYHEMT002377.1">
    <property type="protein sequence ID" value="CLYHEMP002377.1"/>
    <property type="gene ID" value="CLYHEMG002377"/>
</dbReference>
<reference evidence="1" key="1">
    <citation type="submission" date="2021-01" db="UniProtKB">
        <authorList>
            <consortium name="EnsemblMetazoa"/>
        </authorList>
    </citation>
    <scope>IDENTIFICATION</scope>
</reference>
<dbReference type="AlphaFoldDB" id="A0A7M5UTG5"/>
<dbReference type="OrthoDB" id="542135at2759"/>
<name>A0A7M5UTG5_9CNID</name>
<evidence type="ECO:0008006" key="3">
    <source>
        <dbReference type="Google" id="ProtNLM"/>
    </source>
</evidence>